<dbReference type="InterPro" id="IPR012373">
    <property type="entry name" value="Ferrdict_sens_TM"/>
</dbReference>
<keyword evidence="1" id="KW-1133">Transmembrane helix</keyword>
<dbReference type="InterPro" id="IPR006860">
    <property type="entry name" value="FecR"/>
</dbReference>
<feature type="domain" description="Protein FecR C-terminal" evidence="3">
    <location>
        <begin position="319"/>
        <end position="387"/>
    </location>
</feature>
<evidence type="ECO:0000256" key="1">
    <source>
        <dbReference type="SAM" id="Phobius"/>
    </source>
</evidence>
<name>A0A412TSI3_9BACT</name>
<evidence type="ECO:0000313" key="5">
    <source>
        <dbReference type="Proteomes" id="UP000284243"/>
    </source>
</evidence>
<dbReference type="Pfam" id="PF16344">
    <property type="entry name" value="FecR_C"/>
    <property type="match status" value="1"/>
</dbReference>
<reference evidence="4 5" key="1">
    <citation type="submission" date="2018-08" db="EMBL/GenBank/DDBJ databases">
        <title>A genome reference for cultivated species of the human gut microbiota.</title>
        <authorList>
            <person name="Zou Y."/>
            <person name="Xue W."/>
            <person name="Luo G."/>
        </authorList>
    </citation>
    <scope>NUCLEOTIDE SEQUENCE [LARGE SCALE GENOMIC DNA]</scope>
    <source>
        <strain evidence="4 5">AF16-14</strain>
    </source>
</reference>
<dbReference type="Gene3D" id="3.55.50.30">
    <property type="match status" value="1"/>
</dbReference>
<dbReference type="Pfam" id="PF04773">
    <property type="entry name" value="FecR"/>
    <property type="match status" value="1"/>
</dbReference>
<dbReference type="PANTHER" id="PTHR30273">
    <property type="entry name" value="PERIPLASMIC SIGNAL SENSOR AND SIGMA FACTOR ACTIVATOR FECR-RELATED"/>
    <property type="match status" value="1"/>
</dbReference>
<accession>A0A412TSI3</accession>
<dbReference type="Proteomes" id="UP000284243">
    <property type="component" value="Unassembled WGS sequence"/>
</dbReference>
<dbReference type="Gene3D" id="2.60.120.1440">
    <property type="match status" value="1"/>
</dbReference>
<dbReference type="AlphaFoldDB" id="A0A412TSI3"/>
<feature type="transmembrane region" description="Helical" evidence="1">
    <location>
        <begin position="89"/>
        <end position="109"/>
    </location>
</feature>
<keyword evidence="1" id="KW-0472">Membrane</keyword>
<dbReference type="FunFam" id="2.60.120.1440:FF:000001">
    <property type="entry name" value="Putative anti-sigma factor"/>
    <property type="match status" value="1"/>
</dbReference>
<dbReference type="PANTHER" id="PTHR30273:SF2">
    <property type="entry name" value="PROTEIN FECR"/>
    <property type="match status" value="1"/>
</dbReference>
<dbReference type="EMBL" id="QRYC01000008">
    <property type="protein sequence ID" value="RGU56748.1"/>
    <property type="molecule type" value="Genomic_DNA"/>
</dbReference>
<proteinExistence type="predicted"/>
<keyword evidence="1" id="KW-0812">Transmembrane</keyword>
<comment type="caution">
    <text evidence="4">The sequence shown here is derived from an EMBL/GenBank/DDBJ whole genome shotgun (WGS) entry which is preliminary data.</text>
</comment>
<gene>
    <name evidence="4" type="ORF">DWW57_07710</name>
</gene>
<dbReference type="InterPro" id="IPR032508">
    <property type="entry name" value="FecR_C"/>
</dbReference>
<feature type="domain" description="FecR protein" evidence="2">
    <location>
        <begin position="180"/>
        <end position="272"/>
    </location>
</feature>
<evidence type="ECO:0000313" key="4">
    <source>
        <dbReference type="EMBL" id="RGU56748.1"/>
    </source>
</evidence>
<dbReference type="GO" id="GO:0016989">
    <property type="term" value="F:sigma factor antagonist activity"/>
    <property type="evidence" value="ECO:0007669"/>
    <property type="project" value="TreeGrafter"/>
</dbReference>
<sequence length="390" mass="44800">MKRRGYDIGRVVDLIFEYWLGRMKDSELEEYRHMKETTGLDKYAREFEDREWIKNALEEPDIFETDKAYRRFWSMTAGKRSIGRRRWRWVASLLIPLLVGGGVGLFVWWQPASIPLSEEIGIVKPKAVVTLANGEKINLGEEVAPIAEKDGTRIQYHDGQLVYSSQSQTAEPQVLYNELTVPRGGEYSLVLGDGTRVWLNAGSKLKYPVRFNGSQRRVFLSGEAYFAVERDTAHPFIVSGSSGEIRVLGTEFNIRDYEDEERVVTTLVKGAVSYTGKNLKQGEIVMKPGEQVRAGRRGEKPELLQVNPKEFISWKDGIYFFNKESLEEMMKTVGRNYDVEVFFNGEALKKLRFSGQLKKYERVEEFLQFIETGGDVTFIVKDRTITVNPK</sequence>
<evidence type="ECO:0000259" key="3">
    <source>
        <dbReference type="Pfam" id="PF16344"/>
    </source>
</evidence>
<protein>
    <submittedName>
        <fullName evidence="4">DUF4974 domain-containing protein</fullName>
    </submittedName>
</protein>
<evidence type="ECO:0000259" key="2">
    <source>
        <dbReference type="Pfam" id="PF04773"/>
    </source>
</evidence>
<dbReference type="RefSeq" id="WP_022161319.1">
    <property type="nucleotide sequence ID" value="NZ_JADMUD010000004.1"/>
</dbReference>
<organism evidence="4 5">
    <name type="scientific">Odoribacter splanchnicus</name>
    <dbReference type="NCBI Taxonomy" id="28118"/>
    <lineage>
        <taxon>Bacteria</taxon>
        <taxon>Pseudomonadati</taxon>
        <taxon>Bacteroidota</taxon>
        <taxon>Bacteroidia</taxon>
        <taxon>Bacteroidales</taxon>
        <taxon>Odoribacteraceae</taxon>
        <taxon>Odoribacter</taxon>
    </lineage>
</organism>